<dbReference type="RefSeq" id="WP_093042786.1">
    <property type="nucleotide sequence ID" value="NZ_FNQR01000003.1"/>
</dbReference>
<dbReference type="Proteomes" id="UP000198584">
    <property type="component" value="Unassembled WGS sequence"/>
</dbReference>
<evidence type="ECO:0000256" key="7">
    <source>
        <dbReference type="PROSITE-ProRule" id="PRU01240"/>
    </source>
</evidence>
<evidence type="ECO:0000313" key="10">
    <source>
        <dbReference type="Proteomes" id="UP000198584"/>
    </source>
</evidence>
<evidence type="ECO:0000256" key="4">
    <source>
        <dbReference type="ARBA" id="ARBA00022801"/>
    </source>
</evidence>
<keyword evidence="10" id="KW-1185">Reference proteome</keyword>
<dbReference type="PROSITE" id="PS51892">
    <property type="entry name" value="SUBTILASE"/>
    <property type="match status" value="1"/>
</dbReference>
<dbReference type="PANTHER" id="PTHR43806">
    <property type="entry name" value="PEPTIDASE S8"/>
    <property type="match status" value="1"/>
</dbReference>
<dbReference type="PROSITE" id="PS00138">
    <property type="entry name" value="SUBTILASE_SER"/>
    <property type="match status" value="1"/>
</dbReference>
<organism evidence="9 10">
    <name type="scientific">Thalassobacillus cyri</name>
    <dbReference type="NCBI Taxonomy" id="571932"/>
    <lineage>
        <taxon>Bacteria</taxon>
        <taxon>Bacillati</taxon>
        <taxon>Bacillota</taxon>
        <taxon>Bacilli</taxon>
        <taxon>Bacillales</taxon>
        <taxon>Bacillaceae</taxon>
        <taxon>Thalassobacillus</taxon>
    </lineage>
</organism>
<dbReference type="InterPro" id="IPR050131">
    <property type="entry name" value="Peptidase_S8_subtilisin-like"/>
</dbReference>
<dbReference type="EMBL" id="FNQR01000003">
    <property type="protein sequence ID" value="SEA14865.1"/>
    <property type="molecule type" value="Genomic_DNA"/>
</dbReference>
<evidence type="ECO:0000256" key="3">
    <source>
        <dbReference type="ARBA" id="ARBA00022729"/>
    </source>
</evidence>
<reference evidence="9 10" key="1">
    <citation type="submission" date="2016-10" db="EMBL/GenBank/DDBJ databases">
        <authorList>
            <person name="de Groot N.N."/>
        </authorList>
    </citation>
    <scope>NUCLEOTIDE SEQUENCE [LARGE SCALE GENOMIC DNA]</scope>
    <source>
        <strain evidence="9 10">CCM7597</strain>
    </source>
</reference>
<evidence type="ECO:0000256" key="5">
    <source>
        <dbReference type="ARBA" id="ARBA00022825"/>
    </source>
</evidence>
<dbReference type="OrthoDB" id="9798386at2"/>
<evidence type="ECO:0000256" key="1">
    <source>
        <dbReference type="ARBA" id="ARBA00011073"/>
    </source>
</evidence>
<keyword evidence="5 7" id="KW-0720">Serine protease</keyword>
<dbReference type="AlphaFoldDB" id="A0A1H3YTH6"/>
<dbReference type="InterPro" id="IPR036852">
    <property type="entry name" value="Peptidase_S8/S53_dom_sf"/>
</dbReference>
<dbReference type="GO" id="GO:0006508">
    <property type="term" value="P:proteolysis"/>
    <property type="evidence" value="ECO:0007669"/>
    <property type="project" value="UniProtKB-KW"/>
</dbReference>
<proteinExistence type="inferred from homology"/>
<keyword evidence="3" id="KW-0732">Signal</keyword>
<feature type="domain" description="SLH" evidence="8">
    <location>
        <begin position="605"/>
        <end position="668"/>
    </location>
</feature>
<dbReference type="SUPFAM" id="SSF52743">
    <property type="entry name" value="Subtilisin-like"/>
    <property type="match status" value="1"/>
</dbReference>
<feature type="active site" description="Charge relay system" evidence="6 7">
    <location>
        <position position="411"/>
    </location>
</feature>
<evidence type="ECO:0000259" key="8">
    <source>
        <dbReference type="PROSITE" id="PS51272"/>
    </source>
</evidence>
<protein>
    <submittedName>
        <fullName evidence="9">Serine protease AprX</fullName>
    </submittedName>
</protein>
<dbReference type="GO" id="GO:0004252">
    <property type="term" value="F:serine-type endopeptidase activity"/>
    <property type="evidence" value="ECO:0007669"/>
    <property type="project" value="UniProtKB-UniRule"/>
</dbReference>
<dbReference type="InterPro" id="IPR001119">
    <property type="entry name" value="SLH_dom"/>
</dbReference>
<dbReference type="STRING" id="571932.SAMN05421743_10324"/>
<dbReference type="InterPro" id="IPR022398">
    <property type="entry name" value="Peptidase_S8_His-AS"/>
</dbReference>
<name>A0A1H3YTH6_9BACI</name>
<dbReference type="PANTHER" id="PTHR43806:SF65">
    <property type="entry name" value="SERINE PROTEASE APRX"/>
    <property type="match status" value="1"/>
</dbReference>
<accession>A0A1H3YTH6</accession>
<dbReference type="Pfam" id="PF00395">
    <property type="entry name" value="SLH"/>
    <property type="match status" value="1"/>
</dbReference>
<keyword evidence="4 7" id="KW-0378">Hydrolase</keyword>
<sequence length="824" mass="88022">MKVKSLITTMILIAGLLLGFFPYASGGSANTSGTVIDTALVNKLASVEGPVEAIVTFEGQEALSSSHLQVLREAGITKGITFESLPMAGVLITKEQMDQLKEKSEIRSIYFNHDVEYENEGSTDLTGVDRVRTSEEFRKKNDGLPVSGSGVGVVVNDSGVDGTHKDHEYPSHLVQNVDASLNLHAVSEFLPITYLENVPNTDTDSGHGTHVAGIVGGTGAMSGGKYEGVAPGADLIGYGSGAAVTILDTIGGFDYALTHQHEYDIRVITNSWGSTSDVGTAFDPHDPINIATKKLYDRGIVTVFSAGNSGPGQATISGNYKKAPWVITVAAGTKDGKLADFSSRGVDGKGGKVVVDGEAWTWEDRPTITAPGVGIISTRVVSPLSSLGAADDAENIDPGHLPYYTTMSGTSMAAPHIAGVVALLLEADPTLSPLEVKQLIQDTATNMPGYELWETGAGYVNAYAAVDAAFSDKSYGSTVNMNRTFHAEVETEVDYDSFAIEYDPLNLSGNDYAFEVEEGIDEVTARINAKGLLEETGNTVNLLLEAPDGTTYSSGISVLFPLYTDRTVQVADPVPGTWKVKLEGLEGTLALPETIEGELALKSATGYSGLKDISGHPTEAAIKMAVSERLIDSFNDQTYKPDRPLERIELAKFLVMGAGVVQSLPSEGTSSFRDVKDENRAFAEAVTAKGAALLDKQQIHNGVMLPTADEEFSEKQAVTRAELAFSLVQSLGLQEEAEQLNGEQLTVRHKGERVAVTDEADVPAELKGYVQLALDLNILNAYFSVSQGNYDLQPTIEASFKPDETVTRGDYAVAITRYYQTYFK</sequence>
<dbReference type="InterPro" id="IPR015500">
    <property type="entry name" value="Peptidase_S8_subtilisin-rel"/>
</dbReference>
<dbReference type="InterPro" id="IPR000209">
    <property type="entry name" value="Peptidase_S8/S53_dom"/>
</dbReference>
<dbReference type="Pfam" id="PF00082">
    <property type="entry name" value="Peptidase_S8"/>
    <property type="match status" value="1"/>
</dbReference>
<feature type="active site" description="Charge relay system" evidence="6 7">
    <location>
        <position position="157"/>
    </location>
</feature>
<keyword evidence="2 7" id="KW-0645">Protease</keyword>
<dbReference type="PRINTS" id="PR00723">
    <property type="entry name" value="SUBTILISIN"/>
</dbReference>
<feature type="active site" description="Charge relay system" evidence="6 7">
    <location>
        <position position="207"/>
    </location>
</feature>
<dbReference type="InterPro" id="IPR023828">
    <property type="entry name" value="Peptidase_S8_Ser-AS"/>
</dbReference>
<evidence type="ECO:0000256" key="2">
    <source>
        <dbReference type="ARBA" id="ARBA00022670"/>
    </source>
</evidence>
<evidence type="ECO:0000256" key="6">
    <source>
        <dbReference type="PIRSR" id="PIRSR615500-1"/>
    </source>
</evidence>
<gene>
    <name evidence="9" type="ORF">SAMN05421743_10324</name>
</gene>
<dbReference type="PROSITE" id="PS00137">
    <property type="entry name" value="SUBTILASE_HIS"/>
    <property type="match status" value="1"/>
</dbReference>
<comment type="similarity">
    <text evidence="1 7">Belongs to the peptidase S8 family.</text>
</comment>
<feature type="domain" description="SLH" evidence="8">
    <location>
        <begin position="753"/>
        <end position="824"/>
    </location>
</feature>
<evidence type="ECO:0000313" key="9">
    <source>
        <dbReference type="EMBL" id="SEA14865.1"/>
    </source>
</evidence>
<dbReference type="Gene3D" id="3.40.50.200">
    <property type="entry name" value="Peptidase S8/S53 domain"/>
    <property type="match status" value="1"/>
</dbReference>
<dbReference type="PROSITE" id="PS51272">
    <property type="entry name" value="SLH"/>
    <property type="match status" value="2"/>
</dbReference>